<evidence type="ECO:0000313" key="2">
    <source>
        <dbReference type="EMBL" id="HEN15643.1"/>
    </source>
</evidence>
<feature type="transmembrane region" description="Helical" evidence="1">
    <location>
        <begin position="85"/>
        <end position="104"/>
    </location>
</feature>
<dbReference type="AlphaFoldDB" id="A0A7C2K142"/>
<protein>
    <submittedName>
        <fullName evidence="2">Uncharacterized protein</fullName>
    </submittedName>
</protein>
<proteinExistence type="predicted"/>
<sequence length="107" mass="11153">MTAFPPAEALLIAGLFVTVGLIGLCLNLQDERRSRMTALVALGVAVTIVAAGRRMGTSAGEAAAWVSAALVLPTLWRRRSPAADGFWTLSAGLTATAVVLALMWSSR</sequence>
<evidence type="ECO:0000256" key="1">
    <source>
        <dbReference type="SAM" id="Phobius"/>
    </source>
</evidence>
<organism evidence="2">
    <name type="scientific">Schlesneria paludicola</name>
    <dbReference type="NCBI Taxonomy" id="360056"/>
    <lineage>
        <taxon>Bacteria</taxon>
        <taxon>Pseudomonadati</taxon>
        <taxon>Planctomycetota</taxon>
        <taxon>Planctomycetia</taxon>
        <taxon>Planctomycetales</taxon>
        <taxon>Planctomycetaceae</taxon>
        <taxon>Schlesneria</taxon>
    </lineage>
</organism>
<comment type="caution">
    <text evidence="2">The sequence shown here is derived from an EMBL/GenBank/DDBJ whole genome shotgun (WGS) entry which is preliminary data.</text>
</comment>
<dbReference type="EMBL" id="DSOK01000261">
    <property type="protein sequence ID" value="HEN15643.1"/>
    <property type="molecule type" value="Genomic_DNA"/>
</dbReference>
<keyword evidence="1" id="KW-1133">Transmembrane helix</keyword>
<accession>A0A7C2K142</accession>
<reference evidence="2" key="1">
    <citation type="journal article" date="2020" name="mSystems">
        <title>Genome- and Community-Level Interaction Insights into Carbon Utilization and Element Cycling Functions of Hydrothermarchaeota in Hydrothermal Sediment.</title>
        <authorList>
            <person name="Zhou Z."/>
            <person name="Liu Y."/>
            <person name="Xu W."/>
            <person name="Pan J."/>
            <person name="Luo Z.H."/>
            <person name="Li M."/>
        </authorList>
    </citation>
    <scope>NUCLEOTIDE SEQUENCE [LARGE SCALE GENOMIC DNA]</scope>
    <source>
        <strain evidence="2">SpSt-339</strain>
    </source>
</reference>
<gene>
    <name evidence="2" type="ORF">ENQ76_09270</name>
</gene>
<feature type="transmembrane region" description="Helical" evidence="1">
    <location>
        <begin position="6"/>
        <end position="26"/>
    </location>
</feature>
<name>A0A7C2K142_9PLAN</name>
<keyword evidence="1" id="KW-0812">Transmembrane</keyword>
<keyword evidence="1" id="KW-0472">Membrane</keyword>